<keyword evidence="9 11" id="KW-0807">Transducer</keyword>
<proteinExistence type="inferred from homology"/>
<reference evidence="15 16" key="1">
    <citation type="submission" date="2016-10" db="EMBL/GenBank/DDBJ databases">
        <authorList>
            <person name="Varghese N."/>
            <person name="Submissions S."/>
        </authorList>
    </citation>
    <scope>NUCLEOTIDE SEQUENCE [LARGE SCALE GENOMIC DNA]</scope>
    <source>
        <strain evidence="15 16">CGMCC 1.6853</strain>
    </source>
</reference>
<dbReference type="InterPro" id="IPR004090">
    <property type="entry name" value="Chemotax_Me-accpt_rcpt"/>
</dbReference>
<evidence type="ECO:0000256" key="7">
    <source>
        <dbReference type="ARBA" id="ARBA00022989"/>
    </source>
</evidence>
<evidence type="ECO:0000259" key="13">
    <source>
        <dbReference type="PROSITE" id="PS50111"/>
    </source>
</evidence>
<feature type="transmembrane region" description="Helical" evidence="12">
    <location>
        <begin position="213"/>
        <end position="238"/>
    </location>
</feature>
<evidence type="ECO:0000256" key="12">
    <source>
        <dbReference type="SAM" id="Phobius"/>
    </source>
</evidence>
<accession>A0A1G5LEP4</accession>
<evidence type="ECO:0000256" key="4">
    <source>
        <dbReference type="ARBA" id="ARBA00022500"/>
    </source>
</evidence>
<keyword evidence="16" id="KW-1185">Reference proteome</keyword>
<evidence type="ECO:0000256" key="11">
    <source>
        <dbReference type="PROSITE-ProRule" id="PRU00284"/>
    </source>
</evidence>
<keyword evidence="5" id="KW-0997">Cell inner membrane</keyword>
<keyword evidence="8 12" id="KW-0472">Membrane</keyword>
<comment type="similarity">
    <text evidence="10">Belongs to the methyl-accepting chemotaxis (MCP) protein family.</text>
</comment>
<evidence type="ECO:0000256" key="5">
    <source>
        <dbReference type="ARBA" id="ARBA00022519"/>
    </source>
</evidence>
<keyword evidence="7 12" id="KW-1133">Transmembrane helix</keyword>
<dbReference type="PANTHER" id="PTHR43531">
    <property type="entry name" value="PROTEIN ICFG"/>
    <property type="match status" value="1"/>
</dbReference>
<keyword evidence="2" id="KW-1003">Cell membrane</keyword>
<dbReference type="InterPro" id="IPR051310">
    <property type="entry name" value="MCP_chemotaxis"/>
</dbReference>
<dbReference type="Pfam" id="PF02203">
    <property type="entry name" value="TarH"/>
    <property type="match status" value="1"/>
</dbReference>
<evidence type="ECO:0000256" key="6">
    <source>
        <dbReference type="ARBA" id="ARBA00022692"/>
    </source>
</evidence>
<evidence type="ECO:0000256" key="9">
    <source>
        <dbReference type="ARBA" id="ARBA00023224"/>
    </source>
</evidence>
<dbReference type="PROSITE" id="PS50885">
    <property type="entry name" value="HAMP"/>
    <property type="match status" value="1"/>
</dbReference>
<sequence length="541" mass="58118">MSIKLTLGRRVKPAAALPHAFGIGKSMGLLGGVICVIALFSLLQLFSTVFISTILHDAKVNLVTGDGLHRQQATMDRARLSLLTASDTLNRAGIYYLQDKVTGSDGSWHSLLDESLAALEASKQAFARFERLSAAAPEAAGALKDSYRLFYDGLKEQAQGLQSSASIDAFFAVPIQAFQADFNEKYLAYQALNEQHGNDVNVRQLAALEQANTFALGALAALALIAVGVWFGVARWVIAPLQRAIVHLNVLAAGDLSRPLPPERALNREMRQLQTSIGHMQGGLQRLVSEVRDAASGILNGVERLADGNRQLTAQSAKQNGELQLATEHVQQLAARVEENGQYAQQASQRTEQARQCAGAGEQMMQTVNVSMHGIVNQSAEMRGIVALIDSVAFQTHILALNAAIEAAHAGVHGRGFAIVAKEVGLLAQKSSHSTRDIQQLIGRSLQQIDQGSQAVERLTGNLRKIIDLVNKCSALMGEISLASFNQGESIQDVTARITALNQVAQQTGAVVSAVTEASQLLQGESERLDKAMARFRLPVQ</sequence>
<evidence type="ECO:0000256" key="8">
    <source>
        <dbReference type="ARBA" id="ARBA00023136"/>
    </source>
</evidence>
<dbReference type="SUPFAM" id="SSF47170">
    <property type="entry name" value="Aspartate receptor, ligand-binding domain"/>
    <property type="match status" value="1"/>
</dbReference>
<dbReference type="Proteomes" id="UP000183031">
    <property type="component" value="Unassembled WGS sequence"/>
</dbReference>
<dbReference type="Gene3D" id="1.10.287.950">
    <property type="entry name" value="Methyl-accepting chemotaxis protein"/>
    <property type="match status" value="1"/>
</dbReference>
<evidence type="ECO:0000313" key="16">
    <source>
        <dbReference type="Proteomes" id="UP000183031"/>
    </source>
</evidence>
<evidence type="ECO:0000256" key="2">
    <source>
        <dbReference type="ARBA" id="ARBA00022475"/>
    </source>
</evidence>
<dbReference type="Pfam" id="PF00015">
    <property type="entry name" value="MCPsignal"/>
    <property type="match status" value="1"/>
</dbReference>
<name>A0A1G5LEP4_9GAMM</name>
<dbReference type="Pfam" id="PF00672">
    <property type="entry name" value="HAMP"/>
    <property type="match status" value="1"/>
</dbReference>
<dbReference type="SUPFAM" id="SSF58104">
    <property type="entry name" value="Methyl-accepting chemotaxis protein (MCP) signaling domain"/>
    <property type="match status" value="1"/>
</dbReference>
<feature type="domain" description="HAMP" evidence="14">
    <location>
        <begin position="235"/>
        <end position="289"/>
    </location>
</feature>
<dbReference type="InterPro" id="IPR035440">
    <property type="entry name" value="4HB_MCP_dom_sf"/>
</dbReference>
<dbReference type="InterPro" id="IPR003122">
    <property type="entry name" value="Tar_rcpt_lig-bd"/>
</dbReference>
<dbReference type="PRINTS" id="PR00260">
    <property type="entry name" value="CHEMTRNSDUCR"/>
</dbReference>
<comment type="caution">
    <text evidence="15">The sequence shown here is derived from an EMBL/GenBank/DDBJ whole genome shotgun (WGS) entry which is preliminary data.</text>
</comment>
<organism evidence="15 16">
    <name type="scientific">Serratia nematodiphila</name>
    <dbReference type="NCBI Taxonomy" id="458197"/>
    <lineage>
        <taxon>Bacteria</taxon>
        <taxon>Pseudomonadati</taxon>
        <taxon>Pseudomonadota</taxon>
        <taxon>Gammaproteobacteria</taxon>
        <taxon>Enterobacterales</taxon>
        <taxon>Yersiniaceae</taxon>
        <taxon>Serratia</taxon>
    </lineage>
</organism>
<keyword evidence="6 12" id="KW-0812">Transmembrane</keyword>
<evidence type="ECO:0000256" key="3">
    <source>
        <dbReference type="ARBA" id="ARBA00022481"/>
    </source>
</evidence>
<dbReference type="PANTHER" id="PTHR43531:SF14">
    <property type="entry name" value="METHYL-ACCEPTING CHEMOTAXIS PROTEIN I-RELATED"/>
    <property type="match status" value="1"/>
</dbReference>
<dbReference type="SMART" id="SM00283">
    <property type="entry name" value="MA"/>
    <property type="match status" value="1"/>
</dbReference>
<comment type="subcellular location">
    <subcellularLocation>
        <location evidence="1">Cell inner membrane</location>
        <topology evidence="1">Multi-pass membrane protein</topology>
    </subcellularLocation>
</comment>
<dbReference type="SMART" id="SM00304">
    <property type="entry name" value="HAMP"/>
    <property type="match status" value="1"/>
</dbReference>
<dbReference type="CDD" id="cd19407">
    <property type="entry name" value="Tar_Tsr_sensor"/>
    <property type="match status" value="1"/>
</dbReference>
<dbReference type="InterPro" id="IPR004089">
    <property type="entry name" value="MCPsignal_dom"/>
</dbReference>
<gene>
    <name evidence="15" type="ORF">SAMN02927935_04247</name>
</gene>
<keyword evidence="4" id="KW-0145">Chemotaxis</keyword>
<protein>
    <submittedName>
        <fullName evidence="15">Methyl-accepting chemotaxis sensory transducer with TarH sensor</fullName>
    </submittedName>
</protein>
<dbReference type="SMART" id="SM00319">
    <property type="entry name" value="TarH"/>
    <property type="match status" value="1"/>
</dbReference>
<feature type="transmembrane region" description="Helical" evidence="12">
    <location>
        <begin position="27"/>
        <end position="51"/>
    </location>
</feature>
<dbReference type="Gene3D" id="1.20.120.30">
    <property type="entry name" value="Aspartate receptor, ligand-binding domain"/>
    <property type="match status" value="1"/>
</dbReference>
<evidence type="ECO:0000313" key="15">
    <source>
        <dbReference type="EMBL" id="SCZ10768.1"/>
    </source>
</evidence>
<feature type="domain" description="Methyl-accepting transducer" evidence="13">
    <location>
        <begin position="294"/>
        <end position="523"/>
    </location>
</feature>
<evidence type="ECO:0000259" key="14">
    <source>
        <dbReference type="PROSITE" id="PS50885"/>
    </source>
</evidence>
<dbReference type="PROSITE" id="PS50111">
    <property type="entry name" value="CHEMOTAXIS_TRANSDUC_2"/>
    <property type="match status" value="1"/>
</dbReference>
<evidence type="ECO:0000256" key="10">
    <source>
        <dbReference type="ARBA" id="ARBA00029447"/>
    </source>
</evidence>
<dbReference type="EMBL" id="FMUT01000013">
    <property type="protein sequence ID" value="SCZ10768.1"/>
    <property type="molecule type" value="Genomic_DNA"/>
</dbReference>
<dbReference type="InterPro" id="IPR003660">
    <property type="entry name" value="HAMP_dom"/>
</dbReference>
<evidence type="ECO:0000256" key="1">
    <source>
        <dbReference type="ARBA" id="ARBA00004429"/>
    </source>
</evidence>
<keyword evidence="3" id="KW-0488">Methylation</keyword>